<dbReference type="InterPro" id="IPR010926">
    <property type="entry name" value="Myosin_TH1"/>
</dbReference>
<evidence type="ECO:0000256" key="3">
    <source>
        <dbReference type="ARBA" id="ARBA00022840"/>
    </source>
</evidence>
<evidence type="ECO:0000256" key="1">
    <source>
        <dbReference type="ARBA" id="ARBA00008314"/>
    </source>
</evidence>
<dbReference type="Gene3D" id="1.10.10.820">
    <property type="match status" value="1"/>
</dbReference>
<dbReference type="InterPro" id="IPR001609">
    <property type="entry name" value="Myosin_head_motor_dom-like"/>
</dbReference>
<evidence type="ECO:0000313" key="10">
    <source>
        <dbReference type="EMBL" id="CAB3403677.1"/>
    </source>
</evidence>
<dbReference type="SMART" id="SM00242">
    <property type="entry name" value="MYSc"/>
    <property type="match status" value="1"/>
</dbReference>
<keyword evidence="4 7" id="KW-0518">Myosin</keyword>
<evidence type="ECO:0000256" key="4">
    <source>
        <dbReference type="ARBA" id="ARBA00023123"/>
    </source>
</evidence>
<dbReference type="GO" id="GO:0000146">
    <property type="term" value="F:microfilament motor activity"/>
    <property type="evidence" value="ECO:0007669"/>
    <property type="project" value="TreeGrafter"/>
</dbReference>
<evidence type="ECO:0000313" key="11">
    <source>
        <dbReference type="Proteomes" id="UP000494206"/>
    </source>
</evidence>
<dbReference type="Pfam" id="PF00063">
    <property type="entry name" value="Myosin_head"/>
    <property type="match status" value="1"/>
</dbReference>
<dbReference type="FunFam" id="1.10.10.820:FF:000001">
    <property type="entry name" value="Myosin heavy chain"/>
    <property type="match status" value="1"/>
</dbReference>
<dbReference type="CDD" id="cd01378">
    <property type="entry name" value="MYSc_Myo1"/>
    <property type="match status" value="1"/>
</dbReference>
<dbReference type="Gene3D" id="3.40.850.10">
    <property type="entry name" value="Kinesin motor domain"/>
    <property type="match status" value="1"/>
</dbReference>
<evidence type="ECO:0000256" key="7">
    <source>
        <dbReference type="PROSITE-ProRule" id="PRU00782"/>
    </source>
</evidence>
<dbReference type="GO" id="GO:0051015">
    <property type="term" value="F:actin filament binding"/>
    <property type="evidence" value="ECO:0007669"/>
    <property type="project" value="TreeGrafter"/>
</dbReference>
<keyword evidence="11" id="KW-1185">Reference proteome</keyword>
<dbReference type="AlphaFoldDB" id="A0A8S1END8"/>
<dbReference type="PANTHER" id="PTHR13140">
    <property type="entry name" value="MYOSIN"/>
    <property type="match status" value="1"/>
</dbReference>
<keyword evidence="6 7" id="KW-0009">Actin-binding</keyword>
<evidence type="ECO:0000256" key="6">
    <source>
        <dbReference type="ARBA" id="ARBA00023203"/>
    </source>
</evidence>
<dbReference type="OrthoDB" id="6108017at2759"/>
<dbReference type="PANTHER" id="PTHR13140:SF713">
    <property type="entry name" value="UNCONVENTIONAL MYOSIN ID"/>
    <property type="match status" value="1"/>
</dbReference>
<dbReference type="InterPro" id="IPR036072">
    <property type="entry name" value="MYSc_Myo1"/>
</dbReference>
<evidence type="ECO:0000259" key="9">
    <source>
        <dbReference type="PROSITE" id="PS51757"/>
    </source>
</evidence>
<dbReference type="Proteomes" id="UP000494206">
    <property type="component" value="Unassembled WGS sequence"/>
</dbReference>
<dbReference type="GO" id="GO:0005902">
    <property type="term" value="C:microvillus"/>
    <property type="evidence" value="ECO:0007669"/>
    <property type="project" value="TreeGrafter"/>
</dbReference>
<dbReference type="EMBL" id="CADEPM010000003">
    <property type="protein sequence ID" value="CAB3403677.1"/>
    <property type="molecule type" value="Genomic_DNA"/>
</dbReference>
<keyword evidence="5 7" id="KW-0505">Motor protein</keyword>
<dbReference type="Gene3D" id="1.20.120.720">
    <property type="entry name" value="Myosin VI head, motor domain, U50 subdomain"/>
    <property type="match status" value="1"/>
</dbReference>
<evidence type="ECO:0000259" key="8">
    <source>
        <dbReference type="PROSITE" id="PS51456"/>
    </source>
</evidence>
<dbReference type="GO" id="GO:0005546">
    <property type="term" value="F:phosphatidylinositol-4,5-bisphosphate binding"/>
    <property type="evidence" value="ECO:0007669"/>
    <property type="project" value="UniProtKB-ARBA"/>
</dbReference>
<comment type="similarity">
    <text evidence="1 7">Belongs to the TRAFAC class myosin-kinesin ATPase superfamily. Myosin family.</text>
</comment>
<dbReference type="Pfam" id="PF06017">
    <property type="entry name" value="Myosin_TH1"/>
    <property type="match status" value="1"/>
</dbReference>
<accession>A0A8S1END8</accession>
<evidence type="ECO:0000256" key="5">
    <source>
        <dbReference type="ARBA" id="ARBA00023175"/>
    </source>
</evidence>
<dbReference type="GO" id="GO:0030048">
    <property type="term" value="P:actin filament-based movement"/>
    <property type="evidence" value="ECO:0007669"/>
    <property type="project" value="TreeGrafter"/>
</dbReference>
<keyword evidence="3 7" id="KW-0067">ATP-binding</keyword>
<dbReference type="GO" id="GO:0005886">
    <property type="term" value="C:plasma membrane"/>
    <property type="evidence" value="ECO:0007669"/>
    <property type="project" value="TreeGrafter"/>
</dbReference>
<protein>
    <recommendedName>
        <fullName evidence="12">Myosin motor domain-containing protein</fullName>
    </recommendedName>
</protein>
<sequence length="1091" mass="124386">MILAEHDPKEYGVEDLVLLSKIDLDHVVSNLNLRFRKGRIYTYIGEVLIAVNPYRQLNIYEKDTIEKYKGREIYERSPHVFAIADAAYRSMKRFGRDSCIVISGESGAGKTETSKIIMRYLAAITNVQQQGEIERVKNVLLRSNCILESFGCAKTTRNDNSSRFGKYMHINFDYGGDPVGGNIANYLLEKSRVVRQQNGERNFHVFYQLVAGGNENMLKSFGLTKDAKKYYFLNQGHSEKVSSINDSRDYADVQTALRSISTFQQNDIESMWAVIAGLIHLGNVKFVDSQDSTGSVVISEKSALQISAKCLSVTPDELAKAVTSQVVAAHGDIVKKQHDLNAAYYTRDALAKALYERLFSWIVSKVNEAISVENSSKYNKSTVIGVLDIYGFEIFGSNSFEQLCINYCNEKLQQLFIELVLKQEQEEYEREGIKWTKIAYFNNKVICDLVEVPRNGIFSILDEACSTVGNVTDKVFLAELDKKLGAHKHYTSRGLKQSDKSMGFDEFRITHYAGDVTYSVLGFMDKNKDTLFQDLKRLLYHSKNRLIKTLFPDGSKSMSEVNRRPPTAGYLFKNSMADLVKQLAQKEPHYIRCIKPNDEKNSGIFDVERVEHQVNYLGLLENVRVRRAGFAHRMPYDRFINRYKLLCPGTWPNPRRGQASKDSCRQILEHVGLADDCVQGKTKIFIRSPQTVFRLEELRTEKLPEVVVLLQKMVRGVQAREQYRKMLAVRTIIGAYRRYKLKSYILLLIRIFQNVKRSSDLGKSLRWPAPPLVLEQFVAKLKIMHARWRAATILARIPALLKASLPQKIAAAEVFNGKKDNWGYNRFWKGDYLAMADELDPPGTTVSLYHDGIQALRQSHPFGKVLFSTYIQKFNKFNKSSLRVLVLTDRFVAKLDTKKFKLLKEPIPLQSISCISVSADSNGLFVIHVGENDLLACVRNVKEEERVGEFVGTILAHYEKLGTRKPPVIVRSNIVCTLGGKSRTIHVFSSDNASIPPVFKKNGNDVDLISPRCTEEPCQQKPSTITVDQFRDDESNKFALLFQKMVERNREITAIECQYHDDCPDGFECFTGKCKSIGPRRMKMINLYSRW</sequence>
<dbReference type="Gene3D" id="1.20.58.530">
    <property type="match status" value="1"/>
</dbReference>
<gene>
    <name evidence="10" type="ORF">CBOVIS_LOCUS6113</name>
</gene>
<comment type="caution">
    <text evidence="10">The sequence shown here is derived from an EMBL/GenBank/DDBJ whole genome shotgun (WGS) entry which is preliminary data.</text>
</comment>
<feature type="binding site" evidence="7">
    <location>
        <begin position="104"/>
        <end position="111"/>
    </location>
    <ligand>
        <name>ATP</name>
        <dbReference type="ChEBI" id="CHEBI:30616"/>
    </ligand>
</feature>
<keyword evidence="2 7" id="KW-0547">Nucleotide-binding</keyword>
<dbReference type="PRINTS" id="PR00193">
    <property type="entry name" value="MYOSINHEAVY"/>
</dbReference>
<dbReference type="PROSITE" id="PS50096">
    <property type="entry name" value="IQ"/>
    <property type="match status" value="1"/>
</dbReference>
<dbReference type="GO" id="GO:0007015">
    <property type="term" value="P:actin filament organization"/>
    <property type="evidence" value="ECO:0007669"/>
    <property type="project" value="TreeGrafter"/>
</dbReference>
<dbReference type="SUPFAM" id="SSF52540">
    <property type="entry name" value="P-loop containing nucleoside triphosphate hydrolases"/>
    <property type="match status" value="1"/>
</dbReference>
<dbReference type="InterPro" id="IPR036961">
    <property type="entry name" value="Kinesin_motor_dom_sf"/>
</dbReference>
<dbReference type="Gene3D" id="1.20.5.4820">
    <property type="match status" value="1"/>
</dbReference>
<evidence type="ECO:0008006" key="12">
    <source>
        <dbReference type="Google" id="ProtNLM"/>
    </source>
</evidence>
<organism evidence="10 11">
    <name type="scientific">Caenorhabditis bovis</name>
    <dbReference type="NCBI Taxonomy" id="2654633"/>
    <lineage>
        <taxon>Eukaryota</taxon>
        <taxon>Metazoa</taxon>
        <taxon>Ecdysozoa</taxon>
        <taxon>Nematoda</taxon>
        <taxon>Chromadorea</taxon>
        <taxon>Rhabditida</taxon>
        <taxon>Rhabditina</taxon>
        <taxon>Rhabditomorpha</taxon>
        <taxon>Rhabditoidea</taxon>
        <taxon>Rhabditidae</taxon>
        <taxon>Peloderinae</taxon>
        <taxon>Caenorhabditis</taxon>
    </lineage>
</organism>
<proteinExistence type="inferred from homology"/>
<reference evidence="10 11" key="1">
    <citation type="submission" date="2020-04" db="EMBL/GenBank/DDBJ databases">
        <authorList>
            <person name="Laetsch R D."/>
            <person name="Stevens L."/>
            <person name="Kumar S."/>
            <person name="Blaxter L. M."/>
        </authorList>
    </citation>
    <scope>NUCLEOTIDE SEQUENCE [LARGE SCALE GENOMIC DNA]</scope>
</reference>
<feature type="domain" description="TH1" evidence="9">
    <location>
        <begin position="817"/>
        <end position="1012"/>
    </location>
</feature>
<feature type="region of interest" description="Actin-binding" evidence="7">
    <location>
        <begin position="576"/>
        <end position="598"/>
    </location>
</feature>
<dbReference type="GO" id="GO:0005737">
    <property type="term" value="C:cytoplasm"/>
    <property type="evidence" value="ECO:0007669"/>
    <property type="project" value="TreeGrafter"/>
</dbReference>
<dbReference type="GO" id="GO:0007368">
    <property type="term" value="P:determination of left/right symmetry"/>
    <property type="evidence" value="ECO:0007669"/>
    <property type="project" value="UniProtKB-ARBA"/>
</dbReference>
<evidence type="ECO:0000256" key="2">
    <source>
        <dbReference type="ARBA" id="ARBA00022741"/>
    </source>
</evidence>
<dbReference type="PROSITE" id="PS51757">
    <property type="entry name" value="TH1"/>
    <property type="match status" value="1"/>
</dbReference>
<dbReference type="InterPro" id="IPR027417">
    <property type="entry name" value="P-loop_NTPase"/>
</dbReference>
<dbReference type="GO" id="GO:0006897">
    <property type="term" value="P:endocytosis"/>
    <property type="evidence" value="ECO:0007669"/>
    <property type="project" value="TreeGrafter"/>
</dbReference>
<name>A0A8S1END8_9PELO</name>
<dbReference type="PROSITE" id="PS51456">
    <property type="entry name" value="MYOSIN_MOTOR"/>
    <property type="match status" value="1"/>
</dbReference>
<dbReference type="FunFam" id="1.20.58.530:FF:000004">
    <property type="entry name" value="Unconventional myosin ID"/>
    <property type="match status" value="1"/>
</dbReference>
<dbReference type="GO" id="GO:0005524">
    <property type="term" value="F:ATP binding"/>
    <property type="evidence" value="ECO:0007669"/>
    <property type="project" value="UniProtKB-UniRule"/>
</dbReference>
<feature type="domain" description="Myosin motor" evidence="8">
    <location>
        <begin position="11"/>
        <end position="700"/>
    </location>
</feature>
<dbReference type="GO" id="GO:0016459">
    <property type="term" value="C:myosin complex"/>
    <property type="evidence" value="ECO:0007669"/>
    <property type="project" value="UniProtKB-KW"/>
</dbReference>